<dbReference type="GO" id="GO:0003676">
    <property type="term" value="F:nucleic acid binding"/>
    <property type="evidence" value="ECO:0007669"/>
    <property type="project" value="InterPro"/>
</dbReference>
<accession>A0A517TVL6</accession>
<dbReference type="KEGG" id="llh:I41_19510"/>
<evidence type="ECO:0000313" key="6">
    <source>
        <dbReference type="EMBL" id="QDT72768.1"/>
    </source>
</evidence>
<dbReference type="NCBIfam" id="NF033545">
    <property type="entry name" value="transpos_IS630"/>
    <property type="match status" value="1"/>
</dbReference>
<feature type="domain" description="Tc1-like transposase DDE" evidence="2">
    <location>
        <begin position="178"/>
        <end position="317"/>
    </location>
</feature>
<reference evidence="5 11" key="1">
    <citation type="submission" date="2019-02" db="EMBL/GenBank/DDBJ databases">
        <title>Deep-cultivation of Planctomycetes and their phenomic and genomic characterization uncovers novel biology.</title>
        <authorList>
            <person name="Wiegand S."/>
            <person name="Jogler M."/>
            <person name="Boedeker C."/>
            <person name="Pinto D."/>
            <person name="Vollmers J."/>
            <person name="Rivas-Marin E."/>
            <person name="Kohn T."/>
            <person name="Peeters S.H."/>
            <person name="Heuer A."/>
            <person name="Rast P."/>
            <person name="Oberbeckmann S."/>
            <person name="Bunk B."/>
            <person name="Jeske O."/>
            <person name="Meyerdierks A."/>
            <person name="Storesund J.E."/>
            <person name="Kallscheuer N."/>
            <person name="Luecker S."/>
            <person name="Lage O.M."/>
            <person name="Pohl T."/>
            <person name="Merkel B.J."/>
            <person name="Hornburger P."/>
            <person name="Mueller R.-W."/>
            <person name="Bruemmer F."/>
            <person name="Labrenz M."/>
            <person name="Spormann A.M."/>
            <person name="Op den Camp H."/>
            <person name="Overmann J."/>
            <person name="Amann R."/>
            <person name="Jetten M.S.M."/>
            <person name="Mascher T."/>
            <person name="Medema M.H."/>
            <person name="Devos D.P."/>
            <person name="Kaster A.-K."/>
            <person name="Ovreas L."/>
            <person name="Rohde M."/>
            <person name="Galperin M.Y."/>
            <person name="Jogler C."/>
        </authorList>
    </citation>
    <scope>NUCLEOTIDE SEQUENCE [LARGE SCALE GENOMIC DNA]</scope>
    <source>
        <strain evidence="5 11">I41</strain>
    </source>
</reference>
<feature type="domain" description="Insertion element IS150 protein InsJ-like helix-turn-helix" evidence="3">
    <location>
        <begin position="26"/>
        <end position="75"/>
    </location>
</feature>
<dbReference type="Proteomes" id="UP000317909">
    <property type="component" value="Chromosome"/>
</dbReference>
<dbReference type="EMBL" id="CP036339">
    <property type="protein sequence ID" value="QDT73482.1"/>
    <property type="molecule type" value="Genomic_DNA"/>
</dbReference>
<protein>
    <recommendedName>
        <fullName evidence="12">IS630 family transposase</fullName>
    </recommendedName>
</protein>
<evidence type="ECO:0008006" key="12">
    <source>
        <dbReference type="Google" id="ProtNLM"/>
    </source>
</evidence>
<dbReference type="Gene3D" id="3.30.420.10">
    <property type="entry name" value="Ribonuclease H-like superfamily/Ribonuclease H"/>
    <property type="match status" value="1"/>
</dbReference>
<dbReference type="InterPro" id="IPR047655">
    <property type="entry name" value="Transpos_IS630-like"/>
</dbReference>
<keyword evidence="11" id="KW-1185">Reference proteome</keyword>
<sequence length="350" mass="40090">MEVKGHLPQAELKRLERVEKDADRAKRLRIVILAQEGWTAPAVAMAVGLSRRICQRWVRRYNEQGLAGLNDRRGREERLPLTPQQQDEVRQRLDAGPTAEDDVCSLRGKDVQRILAQEFHLLRSLAGVYHLLHRLGYSYLRPRPRHRKADPEKQTEFLRQWPERVQAIAAAYPTKRLRIYFQDESRFGQQGTTTNVWARTGSRPTAIRQTEYEYLWVLGAVCPETGHAEGLLSPQLNAKIVNEFLAQFARTIPSGEHAVMLWDGAGFHISRQLRVPDNVTVVTLPAYSPELNPIENLWHYLKSHCWSNRAYDNYDALEQAAVDAWTKVALDAELMKTVCAATHLDRATSN</sequence>
<evidence type="ECO:0000256" key="1">
    <source>
        <dbReference type="SAM" id="MobiDB-lite"/>
    </source>
</evidence>
<evidence type="ECO:0000259" key="2">
    <source>
        <dbReference type="Pfam" id="PF13358"/>
    </source>
</evidence>
<organism evidence="5 11">
    <name type="scientific">Lacipirellula limnantheis</name>
    <dbReference type="NCBI Taxonomy" id="2528024"/>
    <lineage>
        <taxon>Bacteria</taxon>
        <taxon>Pseudomonadati</taxon>
        <taxon>Planctomycetota</taxon>
        <taxon>Planctomycetia</taxon>
        <taxon>Pirellulales</taxon>
        <taxon>Lacipirellulaceae</taxon>
        <taxon>Lacipirellula</taxon>
    </lineage>
</organism>
<dbReference type="Pfam" id="PF13592">
    <property type="entry name" value="HTH_33"/>
    <property type="match status" value="1"/>
</dbReference>
<dbReference type="KEGG" id="llh:I41_15860"/>
<dbReference type="InterPro" id="IPR055247">
    <property type="entry name" value="InsJ-like_HTH"/>
</dbReference>
<dbReference type="KEGG" id="llh:I41_42580"/>
<dbReference type="InterPro" id="IPR009057">
    <property type="entry name" value="Homeodomain-like_sf"/>
</dbReference>
<evidence type="ECO:0000313" key="7">
    <source>
        <dbReference type="EMBL" id="QDT73462.1"/>
    </source>
</evidence>
<evidence type="ECO:0000313" key="5">
    <source>
        <dbReference type="EMBL" id="QDT72408.1"/>
    </source>
</evidence>
<evidence type="ECO:0000259" key="4">
    <source>
        <dbReference type="Pfam" id="PF13592"/>
    </source>
</evidence>
<dbReference type="EMBL" id="CP036339">
    <property type="protein sequence ID" value="QDT74098.1"/>
    <property type="molecule type" value="Genomic_DNA"/>
</dbReference>
<dbReference type="OrthoDB" id="286470at2"/>
<dbReference type="EMBL" id="CP036339">
    <property type="protein sequence ID" value="QDT72408.1"/>
    <property type="molecule type" value="Genomic_DNA"/>
</dbReference>
<evidence type="ECO:0000259" key="3">
    <source>
        <dbReference type="Pfam" id="PF13518"/>
    </source>
</evidence>
<proteinExistence type="predicted"/>
<dbReference type="Pfam" id="PF13358">
    <property type="entry name" value="DDE_3"/>
    <property type="match status" value="1"/>
</dbReference>
<dbReference type="KEGG" id="llh:I41_32930"/>
<dbReference type="SUPFAM" id="SSF46689">
    <property type="entry name" value="Homeodomain-like"/>
    <property type="match status" value="1"/>
</dbReference>
<gene>
    <name evidence="5" type="ORF">I41_15860</name>
    <name evidence="6" type="ORF">I41_19510</name>
    <name evidence="7" type="ORF">I41_26510</name>
    <name evidence="8" type="ORF">I41_26710</name>
    <name evidence="9" type="ORF">I41_32930</name>
    <name evidence="10" type="ORF">I41_42580</name>
</gene>
<evidence type="ECO:0000313" key="8">
    <source>
        <dbReference type="EMBL" id="QDT73482.1"/>
    </source>
</evidence>
<dbReference type="Pfam" id="PF13518">
    <property type="entry name" value="HTH_28"/>
    <property type="match status" value="1"/>
</dbReference>
<dbReference type="EMBL" id="CP036339">
    <property type="protein sequence ID" value="QDT72768.1"/>
    <property type="molecule type" value="Genomic_DNA"/>
</dbReference>
<dbReference type="EMBL" id="CP036339">
    <property type="protein sequence ID" value="QDT75049.1"/>
    <property type="molecule type" value="Genomic_DNA"/>
</dbReference>
<evidence type="ECO:0000313" key="10">
    <source>
        <dbReference type="EMBL" id="QDT75049.1"/>
    </source>
</evidence>
<evidence type="ECO:0000313" key="11">
    <source>
        <dbReference type="Proteomes" id="UP000317909"/>
    </source>
</evidence>
<name>A0A517TVL6_9BACT</name>
<dbReference type="RefSeq" id="WP_145431984.1">
    <property type="nucleotide sequence ID" value="NZ_CP036339.1"/>
</dbReference>
<dbReference type="EMBL" id="CP036339">
    <property type="protein sequence ID" value="QDT73462.1"/>
    <property type="molecule type" value="Genomic_DNA"/>
</dbReference>
<dbReference type="InterPro" id="IPR036397">
    <property type="entry name" value="RNaseH_sf"/>
</dbReference>
<dbReference type="AlphaFoldDB" id="A0A517TVL6"/>
<dbReference type="InterPro" id="IPR038717">
    <property type="entry name" value="Tc1-like_DDE_dom"/>
</dbReference>
<dbReference type="InterPro" id="IPR025959">
    <property type="entry name" value="Winged_HTH_dom"/>
</dbReference>
<dbReference type="KEGG" id="llh:I41_26710"/>
<dbReference type="KEGG" id="llh:I41_26510"/>
<evidence type="ECO:0000313" key="9">
    <source>
        <dbReference type="EMBL" id="QDT74098.1"/>
    </source>
</evidence>
<feature type="domain" description="Winged helix-turn helix" evidence="4">
    <location>
        <begin position="106"/>
        <end position="159"/>
    </location>
</feature>
<feature type="region of interest" description="Disordered" evidence="1">
    <location>
        <begin position="72"/>
        <end position="95"/>
    </location>
</feature>